<dbReference type="PANTHER" id="PTHR44329">
    <property type="entry name" value="SERINE/THREONINE-PROTEIN KINASE TNNI3K-RELATED"/>
    <property type="match status" value="1"/>
</dbReference>
<gene>
    <name evidence="3" type="ORF">H257_15156</name>
</gene>
<keyword evidence="3" id="KW-0723">Serine/threonine-protein kinase</keyword>
<dbReference type="PROSITE" id="PS50011">
    <property type="entry name" value="PROTEIN_KINASE_DOM"/>
    <property type="match status" value="1"/>
</dbReference>
<dbReference type="InterPro" id="IPR001245">
    <property type="entry name" value="Ser-Thr/Tyr_kinase_cat_dom"/>
</dbReference>
<dbReference type="PRINTS" id="PR00109">
    <property type="entry name" value="TYRKINASE"/>
</dbReference>
<keyword evidence="3" id="KW-0418">Kinase</keyword>
<dbReference type="AlphaFoldDB" id="W4FNG9"/>
<dbReference type="GO" id="GO:0004674">
    <property type="term" value="F:protein serine/threonine kinase activity"/>
    <property type="evidence" value="ECO:0007669"/>
    <property type="project" value="UniProtKB-KW"/>
</dbReference>
<accession>W4FNG9</accession>
<dbReference type="InterPro" id="IPR008271">
    <property type="entry name" value="Ser/Thr_kinase_AS"/>
</dbReference>
<evidence type="ECO:0000259" key="2">
    <source>
        <dbReference type="PROSITE" id="PS50011"/>
    </source>
</evidence>
<dbReference type="GeneID" id="20817152"/>
<dbReference type="InterPro" id="IPR051681">
    <property type="entry name" value="Ser/Thr_Kinases-Pseudokinases"/>
</dbReference>
<feature type="compositionally biased region" description="Low complexity" evidence="1">
    <location>
        <begin position="157"/>
        <end position="179"/>
    </location>
</feature>
<name>W4FNG9_APHAT</name>
<feature type="region of interest" description="Disordered" evidence="1">
    <location>
        <begin position="82"/>
        <end position="179"/>
    </location>
</feature>
<reference evidence="3" key="1">
    <citation type="submission" date="2013-12" db="EMBL/GenBank/DDBJ databases">
        <title>The Genome Sequence of Aphanomyces astaci APO3.</title>
        <authorList>
            <consortium name="The Broad Institute Genomics Platform"/>
            <person name="Russ C."/>
            <person name="Tyler B."/>
            <person name="van West P."/>
            <person name="Dieguez-Uribeondo J."/>
            <person name="Young S.K."/>
            <person name="Zeng Q."/>
            <person name="Gargeya S."/>
            <person name="Fitzgerald M."/>
            <person name="Abouelleil A."/>
            <person name="Alvarado L."/>
            <person name="Chapman S.B."/>
            <person name="Gainer-Dewar J."/>
            <person name="Goldberg J."/>
            <person name="Griggs A."/>
            <person name="Gujja S."/>
            <person name="Hansen M."/>
            <person name="Howarth C."/>
            <person name="Imamovic A."/>
            <person name="Ireland A."/>
            <person name="Larimer J."/>
            <person name="McCowan C."/>
            <person name="Murphy C."/>
            <person name="Pearson M."/>
            <person name="Poon T.W."/>
            <person name="Priest M."/>
            <person name="Roberts A."/>
            <person name="Saif S."/>
            <person name="Shea T."/>
            <person name="Sykes S."/>
            <person name="Wortman J."/>
            <person name="Nusbaum C."/>
            <person name="Birren B."/>
        </authorList>
    </citation>
    <scope>NUCLEOTIDE SEQUENCE [LARGE SCALE GENOMIC DNA]</scope>
    <source>
        <strain evidence="3">APO3</strain>
    </source>
</reference>
<dbReference type="SUPFAM" id="SSF56112">
    <property type="entry name" value="Protein kinase-like (PK-like)"/>
    <property type="match status" value="1"/>
</dbReference>
<dbReference type="PANTHER" id="PTHR44329:SF214">
    <property type="entry name" value="PROTEIN KINASE DOMAIN-CONTAINING PROTEIN"/>
    <property type="match status" value="1"/>
</dbReference>
<dbReference type="RefSeq" id="XP_009841464.1">
    <property type="nucleotide sequence ID" value="XM_009843162.1"/>
</dbReference>
<dbReference type="PROSITE" id="PS00108">
    <property type="entry name" value="PROTEIN_KINASE_ST"/>
    <property type="match status" value="1"/>
</dbReference>
<evidence type="ECO:0000313" key="3">
    <source>
        <dbReference type="EMBL" id="ETV69005.1"/>
    </source>
</evidence>
<dbReference type="Pfam" id="PF07714">
    <property type="entry name" value="PK_Tyr_Ser-Thr"/>
    <property type="match status" value="1"/>
</dbReference>
<feature type="compositionally biased region" description="Pro residues" evidence="1">
    <location>
        <begin position="84"/>
        <end position="118"/>
    </location>
</feature>
<dbReference type="Gene3D" id="1.10.510.10">
    <property type="entry name" value="Transferase(Phosphotransferase) domain 1"/>
    <property type="match status" value="1"/>
</dbReference>
<dbReference type="GO" id="GO:0005524">
    <property type="term" value="F:ATP binding"/>
    <property type="evidence" value="ECO:0007669"/>
    <property type="project" value="InterPro"/>
</dbReference>
<feature type="domain" description="Protein kinase" evidence="2">
    <location>
        <begin position="395"/>
        <end position="651"/>
    </location>
</feature>
<dbReference type="EMBL" id="KI913180">
    <property type="protein sequence ID" value="ETV69005.1"/>
    <property type="molecule type" value="Genomic_DNA"/>
</dbReference>
<dbReference type="STRING" id="112090.W4FNG9"/>
<proteinExistence type="predicted"/>
<dbReference type="VEuPathDB" id="FungiDB:H257_15156"/>
<feature type="compositionally biased region" description="Low complexity" evidence="1">
    <location>
        <begin position="119"/>
        <end position="148"/>
    </location>
</feature>
<organism evidence="3">
    <name type="scientific">Aphanomyces astaci</name>
    <name type="common">Crayfish plague agent</name>
    <dbReference type="NCBI Taxonomy" id="112090"/>
    <lineage>
        <taxon>Eukaryota</taxon>
        <taxon>Sar</taxon>
        <taxon>Stramenopiles</taxon>
        <taxon>Oomycota</taxon>
        <taxon>Saprolegniomycetes</taxon>
        <taxon>Saprolegniales</taxon>
        <taxon>Verrucalvaceae</taxon>
        <taxon>Aphanomyces</taxon>
    </lineage>
</organism>
<dbReference type="OrthoDB" id="6718656at2759"/>
<sequence>MADLTCIDHGWHGIGAFFVDGSGKMGCRLGSRKQPWYWEDYCEWGFDDMEECEDDKADGNVRRGVFNPPYDAFQQSVLNRLKRPPAPTAPSSTPPPPSTPTTTSPPPTLPPQTLPPSDNPSNSPLTTTPSSPVTSPPTTTSPPTYSTSSPPPPPPTGDIIPTTTSPSSPHPASSTPSPTVQFATVLDVPSAKASSGWSCVNQSSSFVPVRLDSISGKIECLTYISTECHSLATADACQNWMLPYLACVSTLTGCVNVHIKSFTRQGPSSPDPTSSPFNSTSIYPDGSHISSTPLKSILVGLLCASVVVASVVGYILWQRQQQQRDSNDSVMMLSDIMYVTEKGRIPVLGTHKSHDMASSPAHTPLSSMISSQSITDSTQLNLGDLSLWRLDLDKLTAGRVLSVGITGVVTMGMYSSTPVAIKKLNKSAAHLAQSFIDEIQLMTKLDSPYILSIVGCCWVRPHEIELVTEYMEHGDLRNFLKSTPPTVFTWDLKRSCLYNMAHGLLYLHSMEIIHRDFKSRNVLLGQNLVAKLTDFGVSHQITLDDTITQGVGSFRWTAPEILQGKRYTEAADIYALGMVLWELDTHEAPYSRQQTQLQLTDCVLMTHIRTQLIWPEFTNQCPQDIQQLVLQCIQADPTNRPTALALASSLI</sequence>
<protein>
    <submittedName>
        <fullName evidence="3">Serine/threonine protein kinase</fullName>
    </submittedName>
</protein>
<dbReference type="InterPro" id="IPR011009">
    <property type="entry name" value="Kinase-like_dom_sf"/>
</dbReference>
<dbReference type="InterPro" id="IPR000719">
    <property type="entry name" value="Prot_kinase_dom"/>
</dbReference>
<keyword evidence="3" id="KW-0808">Transferase</keyword>
<evidence type="ECO:0000256" key="1">
    <source>
        <dbReference type="SAM" id="MobiDB-lite"/>
    </source>
</evidence>